<keyword evidence="3" id="KW-1185">Reference proteome</keyword>
<evidence type="ECO:0000313" key="2">
    <source>
        <dbReference type="EMBL" id="KAK6781513.1"/>
    </source>
</evidence>
<gene>
    <name evidence="2" type="ORF">RDI58_019309</name>
</gene>
<dbReference type="EMBL" id="JBANQN010000008">
    <property type="protein sequence ID" value="KAK6781513.1"/>
    <property type="molecule type" value="Genomic_DNA"/>
</dbReference>
<feature type="compositionally biased region" description="Basic and acidic residues" evidence="1">
    <location>
        <begin position="1"/>
        <end position="13"/>
    </location>
</feature>
<dbReference type="AlphaFoldDB" id="A0AAN8Y9I9"/>
<feature type="region of interest" description="Disordered" evidence="1">
    <location>
        <begin position="1"/>
        <end position="21"/>
    </location>
</feature>
<proteinExistence type="predicted"/>
<dbReference type="Proteomes" id="UP001371456">
    <property type="component" value="Unassembled WGS sequence"/>
</dbReference>
<comment type="caution">
    <text evidence="2">The sequence shown here is derived from an EMBL/GenBank/DDBJ whole genome shotgun (WGS) entry which is preliminary data.</text>
</comment>
<reference evidence="2 3" key="1">
    <citation type="submission" date="2024-02" db="EMBL/GenBank/DDBJ databases">
        <title>de novo genome assembly of Solanum bulbocastanum strain 11H21.</title>
        <authorList>
            <person name="Hosaka A.J."/>
        </authorList>
    </citation>
    <scope>NUCLEOTIDE SEQUENCE [LARGE SCALE GENOMIC DNA]</scope>
    <source>
        <tissue evidence="2">Young leaves</tissue>
    </source>
</reference>
<sequence length="45" mass="5375">MKQQQREMRDLEIKSSPAPGEFRRAGHFELIELDHWSGRKSNYQS</sequence>
<evidence type="ECO:0000256" key="1">
    <source>
        <dbReference type="SAM" id="MobiDB-lite"/>
    </source>
</evidence>
<organism evidence="2 3">
    <name type="scientific">Solanum bulbocastanum</name>
    <name type="common">Wild potato</name>
    <dbReference type="NCBI Taxonomy" id="147425"/>
    <lineage>
        <taxon>Eukaryota</taxon>
        <taxon>Viridiplantae</taxon>
        <taxon>Streptophyta</taxon>
        <taxon>Embryophyta</taxon>
        <taxon>Tracheophyta</taxon>
        <taxon>Spermatophyta</taxon>
        <taxon>Magnoliopsida</taxon>
        <taxon>eudicotyledons</taxon>
        <taxon>Gunneridae</taxon>
        <taxon>Pentapetalae</taxon>
        <taxon>asterids</taxon>
        <taxon>lamiids</taxon>
        <taxon>Solanales</taxon>
        <taxon>Solanaceae</taxon>
        <taxon>Solanoideae</taxon>
        <taxon>Solaneae</taxon>
        <taxon>Solanum</taxon>
    </lineage>
</organism>
<evidence type="ECO:0000313" key="3">
    <source>
        <dbReference type="Proteomes" id="UP001371456"/>
    </source>
</evidence>
<name>A0AAN8Y9I9_SOLBU</name>
<accession>A0AAN8Y9I9</accession>
<protein>
    <submittedName>
        <fullName evidence="2">Uncharacterized protein</fullName>
    </submittedName>
</protein>